<accession>A0A8S5MQL6</accession>
<reference evidence="1" key="1">
    <citation type="journal article" date="2021" name="Proc. Natl. Acad. Sci. U.S.A.">
        <title>A Catalog of Tens of Thousands of Viruses from Human Metagenomes Reveals Hidden Associations with Chronic Diseases.</title>
        <authorList>
            <person name="Tisza M.J."/>
            <person name="Buck C.B."/>
        </authorList>
    </citation>
    <scope>NUCLEOTIDE SEQUENCE</scope>
    <source>
        <strain evidence="1">CtUS21</strain>
    </source>
</reference>
<name>A0A8S5MQL6_9CAUD</name>
<evidence type="ECO:0000313" key="1">
    <source>
        <dbReference type="EMBL" id="DAD84440.1"/>
    </source>
</evidence>
<proteinExistence type="predicted"/>
<sequence length="244" mass="26670">MVGQSPVIGVRQEDGKYRNLNIRAFRGTKIYEGTTLTTIFKTSCGNPRCVAKEHIILGSPLAGRTFFRAGAKKNLMDVNKKIFDLAVTVAAEDMADEVGLAPTAIRKILAENTAMYPYFTIRLAEHCNLEDVAEFNGTQNAARETFNISQFAWRFVKGNKMQTVCDEELYIKLLDECEVRGSHLVWVGDTAGGTPVSGALGSKRRDAFKLLVAAVHGGSKSHLFEGCSCGFEGCINPFHVGVKA</sequence>
<protein>
    <submittedName>
        <fullName evidence="1">SOS-response transcriptional repressor</fullName>
    </submittedName>
</protein>
<organism evidence="1">
    <name type="scientific">Podoviridae sp. ctUS21</name>
    <dbReference type="NCBI Taxonomy" id="2826557"/>
    <lineage>
        <taxon>Viruses</taxon>
        <taxon>Duplodnaviria</taxon>
        <taxon>Heunggongvirae</taxon>
        <taxon>Uroviricota</taxon>
        <taxon>Caudoviricetes</taxon>
    </lineage>
</organism>
<dbReference type="EMBL" id="BK014959">
    <property type="protein sequence ID" value="DAD84440.1"/>
    <property type="molecule type" value="Genomic_DNA"/>
</dbReference>